<reference evidence="1" key="1">
    <citation type="submission" date="2023-04" db="EMBL/GenBank/DDBJ databases">
        <title>A chromosome-level genome assembly of the parasitoid wasp Eretmocerus hayati.</title>
        <authorList>
            <person name="Zhong Y."/>
            <person name="Liu S."/>
            <person name="Liu Y."/>
        </authorList>
    </citation>
    <scope>NUCLEOTIDE SEQUENCE</scope>
    <source>
        <strain evidence="1">ZJU_SS_LIU_2023</strain>
    </source>
</reference>
<evidence type="ECO:0000313" key="1">
    <source>
        <dbReference type="EMBL" id="KAJ8684342.1"/>
    </source>
</evidence>
<comment type="caution">
    <text evidence="1">The sequence shown here is derived from an EMBL/GenBank/DDBJ whole genome shotgun (WGS) entry which is preliminary data.</text>
</comment>
<organism evidence="1 2">
    <name type="scientific">Eretmocerus hayati</name>
    <dbReference type="NCBI Taxonomy" id="131215"/>
    <lineage>
        <taxon>Eukaryota</taxon>
        <taxon>Metazoa</taxon>
        <taxon>Ecdysozoa</taxon>
        <taxon>Arthropoda</taxon>
        <taxon>Hexapoda</taxon>
        <taxon>Insecta</taxon>
        <taxon>Pterygota</taxon>
        <taxon>Neoptera</taxon>
        <taxon>Endopterygota</taxon>
        <taxon>Hymenoptera</taxon>
        <taxon>Apocrita</taxon>
        <taxon>Proctotrupomorpha</taxon>
        <taxon>Chalcidoidea</taxon>
        <taxon>Aphelinidae</taxon>
        <taxon>Aphelininae</taxon>
        <taxon>Eretmocerus</taxon>
    </lineage>
</organism>
<dbReference type="Proteomes" id="UP001239111">
    <property type="component" value="Chromosome 1"/>
</dbReference>
<accession>A0ACC2PPR7</accession>
<keyword evidence="2" id="KW-1185">Reference proteome</keyword>
<proteinExistence type="predicted"/>
<gene>
    <name evidence="1" type="ORF">QAD02_020134</name>
</gene>
<dbReference type="EMBL" id="CM056741">
    <property type="protein sequence ID" value="KAJ8684342.1"/>
    <property type="molecule type" value="Genomic_DNA"/>
</dbReference>
<protein>
    <submittedName>
        <fullName evidence="1">Uncharacterized protein</fullName>
    </submittedName>
</protein>
<evidence type="ECO:0000313" key="2">
    <source>
        <dbReference type="Proteomes" id="UP001239111"/>
    </source>
</evidence>
<sequence>MKSFSLIIAFALLACAYGQSINECLEKDSISCIQKSLYRKAREFFDKESLEIVSGVSLVKSNERSAKSGKELVYDQEIDQSLDVAHRQTALESFIGEEVSEFFNGRSLRINFSPIIEKIGDSARALSDSVPKEYREAVDDVVEARGKKKSLKKLIPLLLLAKAKIGLLATLAYFGIALLAKKAIFVSIISIAISAFIGLKSLWDKKSGGGHDASAFTGGWSTGGSSGYSSGGGWASGTDDSHGGYSAHSQAYSGYH</sequence>
<name>A0ACC2PPR7_9HYME</name>